<evidence type="ECO:0000313" key="4">
    <source>
        <dbReference type="Proteomes" id="UP001589865"/>
    </source>
</evidence>
<evidence type="ECO:0000313" key="3">
    <source>
        <dbReference type="EMBL" id="MFC0409665.1"/>
    </source>
</evidence>
<reference evidence="3 4" key="1">
    <citation type="submission" date="2024-09" db="EMBL/GenBank/DDBJ databases">
        <authorList>
            <person name="Sun Q."/>
            <person name="Mori K."/>
        </authorList>
    </citation>
    <scope>NUCLEOTIDE SEQUENCE [LARGE SCALE GENOMIC DNA]</scope>
    <source>
        <strain evidence="3 4">TBRC 5777</strain>
    </source>
</reference>
<comment type="caution">
    <text evidence="3">The sequence shown here is derived from an EMBL/GenBank/DDBJ whole genome shotgun (WGS) entry which is preliminary data.</text>
</comment>
<keyword evidence="4" id="KW-1185">Reference proteome</keyword>
<organism evidence="3 4">
    <name type="scientific">Roseomonas elaeocarpi</name>
    <dbReference type="NCBI Taxonomy" id="907779"/>
    <lineage>
        <taxon>Bacteria</taxon>
        <taxon>Pseudomonadati</taxon>
        <taxon>Pseudomonadota</taxon>
        <taxon>Alphaproteobacteria</taxon>
        <taxon>Acetobacterales</taxon>
        <taxon>Roseomonadaceae</taxon>
        <taxon>Roseomonas</taxon>
    </lineage>
</organism>
<keyword evidence="2" id="KW-1133">Transmembrane helix</keyword>
<sequence>MRMRGATPIDAEPADRGPDGTRGGDGPGAARQDGMSRDAAGGDARPGHHDSGAARSIGEGGFEVGYDERFEDRWWWWSRVGQAAMALVLLLALSGLLGRGPLSHHSLSSADGTLTVDYEPLARYGTPTQITLHVADARLTPATGGGEEVRLVLSDLMAEPLGLQRAIPQPAGWSAGDGRIELRITAAPDALEQRIRLQAQPSAAGWVSLWARVGGQEVSWHQLVLP</sequence>
<protein>
    <submittedName>
        <fullName evidence="3">Uncharacterized protein</fullName>
    </submittedName>
</protein>
<gene>
    <name evidence="3" type="ORF">ACFFGY_15535</name>
</gene>
<accession>A0ABV6JVA0</accession>
<proteinExistence type="predicted"/>
<keyword evidence="2" id="KW-0812">Transmembrane</keyword>
<dbReference type="EMBL" id="JBHLUN010000010">
    <property type="protein sequence ID" value="MFC0409665.1"/>
    <property type="molecule type" value="Genomic_DNA"/>
</dbReference>
<evidence type="ECO:0000256" key="2">
    <source>
        <dbReference type="SAM" id="Phobius"/>
    </source>
</evidence>
<feature type="transmembrane region" description="Helical" evidence="2">
    <location>
        <begin position="74"/>
        <end position="97"/>
    </location>
</feature>
<dbReference type="Proteomes" id="UP001589865">
    <property type="component" value="Unassembled WGS sequence"/>
</dbReference>
<evidence type="ECO:0000256" key="1">
    <source>
        <dbReference type="SAM" id="MobiDB-lite"/>
    </source>
</evidence>
<feature type="region of interest" description="Disordered" evidence="1">
    <location>
        <begin position="1"/>
        <end position="58"/>
    </location>
</feature>
<name>A0ABV6JVA0_9PROT</name>
<keyword evidence="2" id="KW-0472">Membrane</keyword>